<keyword evidence="1" id="KW-1133">Transmembrane helix</keyword>
<evidence type="ECO:0000313" key="4">
    <source>
        <dbReference type="Proteomes" id="UP000682733"/>
    </source>
</evidence>
<accession>A0A8S2I1L6</accession>
<keyword evidence="1" id="KW-0812">Transmembrane</keyword>
<dbReference type="Proteomes" id="UP000677228">
    <property type="component" value="Unassembled WGS sequence"/>
</dbReference>
<evidence type="ECO:0000313" key="3">
    <source>
        <dbReference type="EMBL" id="CAF3703054.1"/>
    </source>
</evidence>
<name>A0A8S2I1L6_9BILA</name>
<proteinExistence type="predicted"/>
<sequence>MGKKGAPVTITKNDFIQHKSLPFAKFKLRDYFKPLCKIIPDLSKKGYSLEIIDQPGFLQKGLVCVYVIDGKILRIESSLTNFKDRISASGYYALECVLAIGLVATVFAYFPQLPRYQVFDKEYSDFYSPSRTGEEEALEQLLTQEKTRPLAN</sequence>
<dbReference type="EMBL" id="CAJNOK010004103">
    <property type="protein sequence ID" value="CAF0925950.1"/>
    <property type="molecule type" value="Genomic_DNA"/>
</dbReference>
<protein>
    <submittedName>
        <fullName evidence="3">Uncharacterized protein</fullName>
    </submittedName>
</protein>
<comment type="caution">
    <text evidence="3">The sequence shown here is derived from an EMBL/GenBank/DDBJ whole genome shotgun (WGS) entry which is preliminary data.</text>
</comment>
<evidence type="ECO:0000256" key="1">
    <source>
        <dbReference type="SAM" id="Phobius"/>
    </source>
</evidence>
<dbReference type="Proteomes" id="UP000682733">
    <property type="component" value="Unassembled WGS sequence"/>
</dbReference>
<gene>
    <name evidence="2" type="ORF">OVA965_LOCUS10882</name>
    <name evidence="3" type="ORF">TMI583_LOCUS10878</name>
</gene>
<dbReference type="EMBL" id="CAJOBA010004105">
    <property type="protein sequence ID" value="CAF3703054.1"/>
    <property type="molecule type" value="Genomic_DNA"/>
</dbReference>
<evidence type="ECO:0000313" key="2">
    <source>
        <dbReference type="EMBL" id="CAF0925950.1"/>
    </source>
</evidence>
<keyword evidence="1" id="KW-0472">Membrane</keyword>
<dbReference type="AlphaFoldDB" id="A0A8S2I1L6"/>
<organism evidence="3 4">
    <name type="scientific">Didymodactylos carnosus</name>
    <dbReference type="NCBI Taxonomy" id="1234261"/>
    <lineage>
        <taxon>Eukaryota</taxon>
        <taxon>Metazoa</taxon>
        <taxon>Spiralia</taxon>
        <taxon>Gnathifera</taxon>
        <taxon>Rotifera</taxon>
        <taxon>Eurotatoria</taxon>
        <taxon>Bdelloidea</taxon>
        <taxon>Philodinida</taxon>
        <taxon>Philodinidae</taxon>
        <taxon>Didymodactylos</taxon>
    </lineage>
</organism>
<reference evidence="3" key="1">
    <citation type="submission" date="2021-02" db="EMBL/GenBank/DDBJ databases">
        <authorList>
            <person name="Nowell W R."/>
        </authorList>
    </citation>
    <scope>NUCLEOTIDE SEQUENCE</scope>
</reference>
<feature type="transmembrane region" description="Helical" evidence="1">
    <location>
        <begin position="91"/>
        <end position="110"/>
    </location>
</feature>
<dbReference type="Gene3D" id="3.40.1440.50">
    <property type="match status" value="1"/>
</dbReference>